<accession>A0ABV4H0Q5</accession>
<dbReference type="InterPro" id="IPR040442">
    <property type="entry name" value="Pyrv_kinase-like_dom_sf"/>
</dbReference>
<dbReference type="InterPro" id="IPR050251">
    <property type="entry name" value="HpcH-HpaI_aldolase"/>
</dbReference>
<keyword evidence="3 5" id="KW-0456">Lyase</keyword>
<organism evidence="5 6">
    <name type="scientific">Kineococcus halophytocola</name>
    <dbReference type="NCBI Taxonomy" id="3234027"/>
    <lineage>
        <taxon>Bacteria</taxon>
        <taxon>Bacillati</taxon>
        <taxon>Actinomycetota</taxon>
        <taxon>Actinomycetes</taxon>
        <taxon>Kineosporiales</taxon>
        <taxon>Kineosporiaceae</taxon>
        <taxon>Kineococcus</taxon>
    </lineage>
</organism>
<proteinExistence type="inferred from homology"/>
<dbReference type="Proteomes" id="UP001565927">
    <property type="component" value="Unassembled WGS sequence"/>
</dbReference>
<gene>
    <name evidence="5" type="ORF">AB2L27_10290</name>
</gene>
<dbReference type="EMBL" id="JBGFTU010000010">
    <property type="protein sequence ID" value="MEZ0165150.1"/>
    <property type="molecule type" value="Genomic_DNA"/>
</dbReference>
<comment type="caution">
    <text evidence="5">The sequence shown here is derived from an EMBL/GenBank/DDBJ whole genome shotgun (WGS) entry which is preliminary data.</text>
</comment>
<feature type="domain" description="HpcH/HpaI aldolase/citrate lyase" evidence="4">
    <location>
        <begin position="21"/>
        <end position="240"/>
    </location>
</feature>
<dbReference type="RefSeq" id="WP_370441376.1">
    <property type="nucleotide sequence ID" value="NZ_JBGFTU010000010.1"/>
</dbReference>
<evidence type="ECO:0000256" key="1">
    <source>
        <dbReference type="ARBA" id="ARBA00005568"/>
    </source>
</evidence>
<dbReference type="PANTHER" id="PTHR30502">
    <property type="entry name" value="2-KETO-3-DEOXY-L-RHAMNONATE ALDOLASE"/>
    <property type="match status" value="1"/>
</dbReference>
<comment type="similarity">
    <text evidence="1">Belongs to the HpcH/HpaI aldolase family.</text>
</comment>
<evidence type="ECO:0000256" key="3">
    <source>
        <dbReference type="ARBA" id="ARBA00023239"/>
    </source>
</evidence>
<dbReference type="Pfam" id="PF03328">
    <property type="entry name" value="HpcH_HpaI"/>
    <property type="match status" value="1"/>
</dbReference>
<reference evidence="5 6" key="1">
    <citation type="submission" date="2024-07" db="EMBL/GenBank/DDBJ databases">
        <authorList>
            <person name="Thanompreechachai J."/>
            <person name="Duangmal K."/>
        </authorList>
    </citation>
    <scope>NUCLEOTIDE SEQUENCE [LARGE SCALE GENOMIC DNA]</scope>
    <source>
        <strain evidence="5 6">LSe6-4</strain>
    </source>
</reference>
<evidence type="ECO:0000259" key="4">
    <source>
        <dbReference type="Pfam" id="PF03328"/>
    </source>
</evidence>
<keyword evidence="6" id="KW-1185">Reference proteome</keyword>
<dbReference type="InterPro" id="IPR015813">
    <property type="entry name" value="Pyrv/PenolPyrv_kinase-like_dom"/>
</dbReference>
<name>A0ABV4H0Q5_9ACTN</name>
<evidence type="ECO:0000313" key="5">
    <source>
        <dbReference type="EMBL" id="MEZ0165150.1"/>
    </source>
</evidence>
<evidence type="ECO:0000313" key="6">
    <source>
        <dbReference type="Proteomes" id="UP001565927"/>
    </source>
</evidence>
<protein>
    <submittedName>
        <fullName evidence="5">HpcH/HpaI aldolase/citrate lyase family protein</fullName>
    </submittedName>
</protein>
<dbReference type="SUPFAM" id="SSF51621">
    <property type="entry name" value="Phosphoenolpyruvate/pyruvate domain"/>
    <property type="match status" value="1"/>
</dbReference>
<keyword evidence="2" id="KW-0479">Metal-binding</keyword>
<sequence length="254" mass="25783">MSGVMDHPLRSAWTAGRPALGAWLLTADTLVAQTVAGLGFDYVGVDAQHGAATDASTQELVAALAPRTTPLVRVRQNDAGLIGRALDAGAFGVVVPLVESAEQAAAAVAACRYPPGGLRSFGPARARALHGGDYAQRADAAVCCIPMIETAAGLARVDEVLAVPGVDGVYVGPADLSLSLGLPALLDQDDARFDDALAAVVASARRHGVPAGVHASAALAGKRLAQGFTMVTVAVDQSVLTEGMRFALDRGRAG</sequence>
<dbReference type="PANTHER" id="PTHR30502:SF0">
    <property type="entry name" value="PHOSPHOENOLPYRUVATE CARBOXYLASE FAMILY PROTEIN"/>
    <property type="match status" value="1"/>
</dbReference>
<dbReference type="GO" id="GO:0016829">
    <property type="term" value="F:lyase activity"/>
    <property type="evidence" value="ECO:0007669"/>
    <property type="project" value="UniProtKB-KW"/>
</dbReference>
<evidence type="ECO:0000256" key="2">
    <source>
        <dbReference type="ARBA" id="ARBA00022723"/>
    </source>
</evidence>
<dbReference type="InterPro" id="IPR005000">
    <property type="entry name" value="Aldolase/citrate-lyase_domain"/>
</dbReference>
<dbReference type="Gene3D" id="3.20.20.60">
    <property type="entry name" value="Phosphoenolpyruvate-binding domains"/>
    <property type="match status" value="1"/>
</dbReference>